<dbReference type="EMBL" id="BMRB01000001">
    <property type="protein sequence ID" value="GGS16953.1"/>
    <property type="molecule type" value="Genomic_DNA"/>
</dbReference>
<evidence type="ECO:0000313" key="6">
    <source>
        <dbReference type="EMBL" id="GGS16953.1"/>
    </source>
</evidence>
<protein>
    <recommendedName>
        <fullName evidence="8">DoxX family protein</fullName>
    </recommendedName>
</protein>
<feature type="transmembrane region" description="Helical" evidence="5">
    <location>
        <begin position="91"/>
        <end position="112"/>
    </location>
</feature>
<dbReference type="Proteomes" id="UP000660680">
    <property type="component" value="Unassembled WGS sequence"/>
</dbReference>
<dbReference type="InterPro" id="IPR032808">
    <property type="entry name" value="DoxX"/>
</dbReference>
<dbReference type="GO" id="GO:0016020">
    <property type="term" value="C:membrane"/>
    <property type="evidence" value="ECO:0007669"/>
    <property type="project" value="UniProtKB-SubCell"/>
</dbReference>
<accession>A0A918G3V3</accession>
<proteinExistence type="predicted"/>
<evidence type="ECO:0000256" key="3">
    <source>
        <dbReference type="ARBA" id="ARBA00022989"/>
    </source>
</evidence>
<reference evidence="6" key="2">
    <citation type="submission" date="2020-09" db="EMBL/GenBank/DDBJ databases">
        <authorList>
            <person name="Sun Q."/>
            <person name="Ohkuma M."/>
        </authorList>
    </citation>
    <scope>NUCLEOTIDE SEQUENCE</scope>
    <source>
        <strain evidence="6">JCM 3276</strain>
    </source>
</reference>
<comment type="caution">
    <text evidence="6">The sequence shown here is derived from an EMBL/GenBank/DDBJ whole genome shotgun (WGS) entry which is preliminary data.</text>
</comment>
<name>A0A918G3V3_9PSEU</name>
<comment type="subcellular location">
    <subcellularLocation>
        <location evidence="1">Membrane</location>
        <topology evidence="1">Multi-pass membrane protein</topology>
    </subcellularLocation>
</comment>
<reference evidence="6" key="1">
    <citation type="journal article" date="2014" name="Int. J. Syst. Evol. Microbiol.">
        <title>Complete genome sequence of Corynebacterium casei LMG S-19264T (=DSM 44701T), isolated from a smear-ripened cheese.</title>
        <authorList>
            <consortium name="US DOE Joint Genome Institute (JGI-PGF)"/>
            <person name="Walter F."/>
            <person name="Albersmeier A."/>
            <person name="Kalinowski J."/>
            <person name="Ruckert C."/>
        </authorList>
    </citation>
    <scope>NUCLEOTIDE SEQUENCE</scope>
    <source>
        <strain evidence="6">JCM 3276</strain>
    </source>
</reference>
<feature type="transmembrane region" description="Helical" evidence="5">
    <location>
        <begin position="52"/>
        <end position="79"/>
    </location>
</feature>
<sequence length="113" mass="11470">MSTAYVVVAIVTAAANIAAAVADFLRAEWIVGNLAKYGLPESWLGPLGIAKAAGALGLVAGLVVPALGIAAAACLTLYFAGAVITVVRARWYSHLVFPSAFLALAVASLVTAW</sequence>
<evidence type="ECO:0000256" key="5">
    <source>
        <dbReference type="SAM" id="Phobius"/>
    </source>
</evidence>
<dbReference type="Pfam" id="PF13564">
    <property type="entry name" value="DoxX_2"/>
    <property type="match status" value="1"/>
</dbReference>
<evidence type="ECO:0000256" key="4">
    <source>
        <dbReference type="ARBA" id="ARBA00023136"/>
    </source>
</evidence>
<evidence type="ECO:0008006" key="8">
    <source>
        <dbReference type="Google" id="ProtNLM"/>
    </source>
</evidence>
<keyword evidence="2 5" id="KW-0812">Transmembrane</keyword>
<gene>
    <name evidence="6" type="ORF">GCM10010171_06540</name>
</gene>
<keyword evidence="7" id="KW-1185">Reference proteome</keyword>
<evidence type="ECO:0000256" key="1">
    <source>
        <dbReference type="ARBA" id="ARBA00004141"/>
    </source>
</evidence>
<keyword evidence="4 5" id="KW-0472">Membrane</keyword>
<dbReference type="RefSeq" id="WP_189208767.1">
    <property type="nucleotide sequence ID" value="NZ_BMRB01000001.1"/>
</dbReference>
<keyword evidence="3 5" id="KW-1133">Transmembrane helix</keyword>
<evidence type="ECO:0000256" key="2">
    <source>
        <dbReference type="ARBA" id="ARBA00022692"/>
    </source>
</evidence>
<evidence type="ECO:0000313" key="7">
    <source>
        <dbReference type="Proteomes" id="UP000660680"/>
    </source>
</evidence>
<dbReference type="AlphaFoldDB" id="A0A918G3V3"/>
<organism evidence="6 7">
    <name type="scientific">Actinokineospora fastidiosa</name>
    <dbReference type="NCBI Taxonomy" id="1816"/>
    <lineage>
        <taxon>Bacteria</taxon>
        <taxon>Bacillati</taxon>
        <taxon>Actinomycetota</taxon>
        <taxon>Actinomycetes</taxon>
        <taxon>Pseudonocardiales</taxon>
        <taxon>Pseudonocardiaceae</taxon>
        <taxon>Actinokineospora</taxon>
    </lineage>
</organism>